<feature type="non-terminal residue" evidence="3">
    <location>
        <position position="152"/>
    </location>
</feature>
<feature type="transmembrane region" description="Helical" evidence="1">
    <location>
        <begin position="61"/>
        <end position="81"/>
    </location>
</feature>
<keyword evidence="1" id="KW-0812">Transmembrane</keyword>
<dbReference type="PROSITE" id="PS50076">
    <property type="entry name" value="DNAJ_2"/>
    <property type="match status" value="1"/>
</dbReference>
<feature type="domain" description="J" evidence="2">
    <location>
        <begin position="93"/>
        <end position="152"/>
    </location>
</feature>
<keyword evidence="1" id="KW-0472">Membrane</keyword>
<dbReference type="InterPro" id="IPR001623">
    <property type="entry name" value="DnaJ_domain"/>
</dbReference>
<evidence type="ECO:0000256" key="1">
    <source>
        <dbReference type="SAM" id="Phobius"/>
    </source>
</evidence>
<proteinExistence type="predicted"/>
<dbReference type="Pfam" id="PF00226">
    <property type="entry name" value="DnaJ"/>
    <property type="match status" value="1"/>
</dbReference>
<organism evidence="3">
    <name type="scientific">Antonospora locustae</name>
    <name type="common">Microsporidian parasite</name>
    <name type="synonym">Nosema locustae</name>
    <dbReference type="NCBI Taxonomy" id="278021"/>
    <lineage>
        <taxon>Eukaryota</taxon>
        <taxon>Fungi</taxon>
        <taxon>Fungi incertae sedis</taxon>
        <taxon>Microsporidia</taxon>
        <taxon>Antonospora</taxon>
    </lineage>
</organism>
<keyword evidence="1" id="KW-1133">Transmembrane helix</keyword>
<dbReference type="AlphaFoldDB" id="Q6E686"/>
<dbReference type="CDD" id="cd06257">
    <property type="entry name" value="DnaJ"/>
    <property type="match status" value="1"/>
</dbReference>
<dbReference type="SUPFAM" id="SSF46565">
    <property type="entry name" value="Chaperone J-domain"/>
    <property type="match status" value="1"/>
</dbReference>
<dbReference type="PRINTS" id="PR00625">
    <property type="entry name" value="JDOMAIN"/>
</dbReference>
<sequence>MKYDYEYDDSGLASSYLVLSILLPLTLYLTYRRLRTEPSIKRYPCSCIYCMKTPHKSSRGISVFLLAFLWTMVSFMAKNILTLKLEYRSEYFNPYRLLEIDENAPIADIKKAFRRKVAKLNPDTADEDEKEEVTNKLKEIIKAFNFLKENRG</sequence>
<accession>Q6E686</accession>
<reference evidence="3" key="1">
    <citation type="journal article" date="2004" name="Curr. Biol.">
        <title>Genome compaction and stability in microsporidian intracellular parasites.</title>
        <authorList>
            <person name="Slamovits C.H."/>
            <person name="Fast N.M."/>
            <person name="Law J.S."/>
            <person name="Keeling P.J."/>
        </authorList>
    </citation>
    <scope>NUCLEOTIDE SEQUENCE</scope>
</reference>
<feature type="transmembrane region" description="Helical" evidence="1">
    <location>
        <begin position="12"/>
        <end position="31"/>
    </location>
</feature>
<protein>
    <submittedName>
        <fullName evidence="3">SEC63-like protein</fullName>
    </submittedName>
</protein>
<name>Q6E686_ANTLO</name>
<dbReference type="Gene3D" id="1.10.287.110">
    <property type="entry name" value="DnaJ domain"/>
    <property type="match status" value="1"/>
</dbReference>
<dbReference type="SMART" id="SM00271">
    <property type="entry name" value="DnaJ"/>
    <property type="match status" value="1"/>
</dbReference>
<evidence type="ECO:0000259" key="2">
    <source>
        <dbReference type="PROSITE" id="PS50076"/>
    </source>
</evidence>
<evidence type="ECO:0000313" key="3">
    <source>
        <dbReference type="EMBL" id="AAT12401.1"/>
    </source>
</evidence>
<dbReference type="EMBL" id="AY548922">
    <property type="protein sequence ID" value="AAT12401.1"/>
    <property type="molecule type" value="Genomic_DNA"/>
</dbReference>
<dbReference type="InterPro" id="IPR036869">
    <property type="entry name" value="J_dom_sf"/>
</dbReference>